<dbReference type="GO" id="GO:0016787">
    <property type="term" value="F:hydrolase activity"/>
    <property type="evidence" value="ECO:0007669"/>
    <property type="project" value="InterPro"/>
</dbReference>
<dbReference type="EMBL" id="KB870806">
    <property type="protein sequence ID" value="EOA34187.1"/>
    <property type="molecule type" value="Genomic_DNA"/>
</dbReference>
<proteinExistence type="predicted"/>
<dbReference type="Pfam" id="PF02230">
    <property type="entry name" value="Abhydrolase_2"/>
    <property type="match status" value="1"/>
</dbReference>
<name>R0GEF2_9BRAS</name>
<reference evidence="3" key="1">
    <citation type="journal article" date="2013" name="Nat. Genet.">
        <title>The Capsella rubella genome and the genomic consequences of rapid mating system evolution.</title>
        <authorList>
            <person name="Slotte T."/>
            <person name="Hazzouri K.M."/>
            <person name="Agren J.A."/>
            <person name="Koenig D."/>
            <person name="Maumus F."/>
            <person name="Guo Y.L."/>
            <person name="Steige K."/>
            <person name="Platts A.E."/>
            <person name="Escobar J.S."/>
            <person name="Newman L.K."/>
            <person name="Wang W."/>
            <person name="Mandakova T."/>
            <person name="Vello E."/>
            <person name="Smith L.M."/>
            <person name="Henz S.R."/>
            <person name="Steffen J."/>
            <person name="Takuno S."/>
            <person name="Brandvain Y."/>
            <person name="Coop G."/>
            <person name="Andolfatto P."/>
            <person name="Hu T.T."/>
            <person name="Blanchette M."/>
            <person name="Clark R.M."/>
            <person name="Quesneville H."/>
            <person name="Nordborg M."/>
            <person name="Gaut B.S."/>
            <person name="Lysak M.A."/>
            <person name="Jenkins J."/>
            <person name="Grimwood J."/>
            <person name="Chapman J."/>
            <person name="Prochnik S."/>
            <person name="Shu S."/>
            <person name="Rokhsar D."/>
            <person name="Schmutz J."/>
            <person name="Weigel D."/>
            <person name="Wright S.I."/>
        </authorList>
    </citation>
    <scope>NUCLEOTIDE SEQUENCE [LARGE SCALE GENOMIC DNA]</scope>
    <source>
        <strain evidence="3">cv. Monte Gargano</strain>
    </source>
</reference>
<protein>
    <recommendedName>
        <fullName evidence="1">Phospholipase/carboxylesterase/thioesterase domain-containing protein</fullName>
    </recommendedName>
</protein>
<feature type="non-terminal residue" evidence="2">
    <location>
        <position position="1"/>
    </location>
</feature>
<feature type="domain" description="Phospholipase/carboxylesterase/thioesterase" evidence="1">
    <location>
        <begin position="1"/>
        <end position="101"/>
    </location>
</feature>
<evidence type="ECO:0000259" key="1">
    <source>
        <dbReference type="Pfam" id="PF02230"/>
    </source>
</evidence>
<dbReference type="Proteomes" id="UP000029121">
    <property type="component" value="Unassembled WGS sequence"/>
</dbReference>
<sequence length="104" mass="11085">VKWICPTAPTRPVTFLCGTQTTAWCDITGISENMEDDMVSFNSTAAFVVNLLKDEPGNGVGGIGMGAAVALYSASATCYITGREQTIGRLRTIVGINGWLPAWR</sequence>
<organism evidence="2 3">
    <name type="scientific">Capsella rubella</name>
    <dbReference type="NCBI Taxonomy" id="81985"/>
    <lineage>
        <taxon>Eukaryota</taxon>
        <taxon>Viridiplantae</taxon>
        <taxon>Streptophyta</taxon>
        <taxon>Embryophyta</taxon>
        <taxon>Tracheophyta</taxon>
        <taxon>Spermatophyta</taxon>
        <taxon>Magnoliopsida</taxon>
        <taxon>eudicotyledons</taxon>
        <taxon>Gunneridae</taxon>
        <taxon>Pentapetalae</taxon>
        <taxon>rosids</taxon>
        <taxon>malvids</taxon>
        <taxon>Brassicales</taxon>
        <taxon>Brassicaceae</taxon>
        <taxon>Camelineae</taxon>
        <taxon>Capsella</taxon>
    </lineage>
</organism>
<gene>
    <name evidence="2" type="ORF">CARUB_v10021697mg</name>
</gene>
<dbReference type="Gene3D" id="3.40.50.1820">
    <property type="entry name" value="alpha/beta hydrolase"/>
    <property type="match status" value="1"/>
</dbReference>
<keyword evidence="3" id="KW-1185">Reference proteome</keyword>
<dbReference type="SUPFAM" id="SSF53474">
    <property type="entry name" value="alpha/beta-Hydrolases"/>
    <property type="match status" value="1"/>
</dbReference>
<dbReference type="InterPro" id="IPR029058">
    <property type="entry name" value="AB_hydrolase_fold"/>
</dbReference>
<dbReference type="PANTHER" id="PTHR46234">
    <property type="entry name" value="ALPHA/BETA-HYDROLASES SUPERFAMILY PROTEIN"/>
    <property type="match status" value="1"/>
</dbReference>
<evidence type="ECO:0000313" key="2">
    <source>
        <dbReference type="EMBL" id="EOA34187.1"/>
    </source>
</evidence>
<dbReference type="InterPro" id="IPR003140">
    <property type="entry name" value="PLipase/COase/thioEstase"/>
</dbReference>
<dbReference type="AlphaFoldDB" id="R0GEF2"/>
<accession>R0GEF2</accession>
<evidence type="ECO:0000313" key="3">
    <source>
        <dbReference type="Proteomes" id="UP000029121"/>
    </source>
</evidence>
<dbReference type="STRING" id="81985.R0GEF2"/>
<dbReference type="eggNOG" id="KOG2112">
    <property type="taxonomic scope" value="Eukaryota"/>
</dbReference>